<dbReference type="EMBL" id="CP034205">
    <property type="protein sequence ID" value="QBZ56332.1"/>
    <property type="molecule type" value="Genomic_DNA"/>
</dbReference>
<reference evidence="7 8" key="1">
    <citation type="journal article" date="2019" name="Mol. Biol. Evol.">
        <title>Blast fungal genomes show frequent chromosomal changes, gene gains and losses, and effector gene turnover.</title>
        <authorList>
            <person name="Gomez Luciano L.B."/>
            <person name="Jason Tsai I."/>
            <person name="Chuma I."/>
            <person name="Tosa Y."/>
            <person name="Chen Y.H."/>
            <person name="Li J.Y."/>
            <person name="Li M.Y."/>
            <person name="Jade Lu M.Y."/>
            <person name="Nakayashiki H."/>
            <person name="Li W.H."/>
        </authorList>
    </citation>
    <scope>NUCLEOTIDE SEQUENCE [LARGE SCALE GENOMIC DNA]</scope>
    <source>
        <strain evidence="7">MZ5-1-6</strain>
    </source>
</reference>
<feature type="transmembrane region" description="Helical" evidence="6">
    <location>
        <begin position="173"/>
        <end position="194"/>
    </location>
</feature>
<feature type="transmembrane region" description="Helical" evidence="6">
    <location>
        <begin position="545"/>
        <end position="565"/>
    </location>
</feature>
<evidence type="ECO:0000256" key="6">
    <source>
        <dbReference type="SAM" id="Phobius"/>
    </source>
</evidence>
<name>A0A4P7N470_PYROR</name>
<evidence type="ECO:0000313" key="7">
    <source>
        <dbReference type="EMBL" id="QBZ56332.1"/>
    </source>
</evidence>
<feature type="transmembrane region" description="Helical" evidence="6">
    <location>
        <begin position="402"/>
        <end position="425"/>
    </location>
</feature>
<feature type="transmembrane region" description="Helical" evidence="6">
    <location>
        <begin position="139"/>
        <end position="161"/>
    </location>
</feature>
<feature type="transmembrane region" description="Helical" evidence="6">
    <location>
        <begin position="68"/>
        <end position="87"/>
    </location>
</feature>
<dbReference type="InterPro" id="IPR036259">
    <property type="entry name" value="MFS_trans_sf"/>
</dbReference>
<dbReference type="SUPFAM" id="SSF103473">
    <property type="entry name" value="MFS general substrate transporter"/>
    <property type="match status" value="1"/>
</dbReference>
<keyword evidence="3 6" id="KW-1133">Transmembrane helix</keyword>
<dbReference type="PROSITE" id="PS50850">
    <property type="entry name" value="MFS"/>
    <property type="match status" value="1"/>
</dbReference>
<evidence type="ECO:0000256" key="4">
    <source>
        <dbReference type="ARBA" id="ARBA00023136"/>
    </source>
</evidence>
<feature type="transmembrane region" description="Helical" evidence="6">
    <location>
        <begin position="239"/>
        <end position="260"/>
    </location>
</feature>
<feature type="transmembrane region" description="Helical" evidence="6">
    <location>
        <begin position="200"/>
        <end position="227"/>
    </location>
</feature>
<dbReference type="GO" id="GO:0016020">
    <property type="term" value="C:membrane"/>
    <property type="evidence" value="ECO:0007669"/>
    <property type="project" value="UniProtKB-SubCell"/>
</dbReference>
<dbReference type="AlphaFoldDB" id="A0A4P7N470"/>
<dbReference type="GO" id="GO:0022857">
    <property type="term" value="F:transmembrane transporter activity"/>
    <property type="evidence" value="ECO:0007669"/>
    <property type="project" value="InterPro"/>
</dbReference>
<feature type="transmembrane region" description="Helical" evidence="6">
    <location>
        <begin position="480"/>
        <end position="501"/>
    </location>
</feature>
<feature type="region of interest" description="Disordered" evidence="5">
    <location>
        <begin position="22"/>
        <end position="41"/>
    </location>
</feature>
<dbReference type="PANTHER" id="PTHR23507">
    <property type="entry name" value="ZGC:174356"/>
    <property type="match status" value="1"/>
</dbReference>
<proteinExistence type="predicted"/>
<feature type="transmembrane region" description="Helical" evidence="6">
    <location>
        <begin position="272"/>
        <end position="291"/>
    </location>
</feature>
<evidence type="ECO:0000256" key="1">
    <source>
        <dbReference type="ARBA" id="ARBA00004141"/>
    </source>
</evidence>
<dbReference type="Proteomes" id="UP000294847">
    <property type="component" value="Chromosome 2"/>
</dbReference>
<protein>
    <submittedName>
        <fullName evidence="7">Uncharacterized protein</fullName>
    </submittedName>
</protein>
<evidence type="ECO:0000256" key="3">
    <source>
        <dbReference type="ARBA" id="ARBA00022989"/>
    </source>
</evidence>
<dbReference type="Gene3D" id="1.20.1250.20">
    <property type="entry name" value="MFS general substrate transporter like domains"/>
    <property type="match status" value="1"/>
</dbReference>
<keyword evidence="2 6" id="KW-0812">Transmembrane</keyword>
<dbReference type="InterPro" id="IPR011701">
    <property type="entry name" value="MFS"/>
</dbReference>
<gene>
    <name evidence="7" type="ORF">PoMZ_01238</name>
</gene>
<accession>A0A4P7N470</accession>
<evidence type="ECO:0000313" key="8">
    <source>
        <dbReference type="Proteomes" id="UP000294847"/>
    </source>
</evidence>
<comment type="subcellular location">
    <subcellularLocation>
        <location evidence="1">Membrane</location>
        <topology evidence="1">Multi-pass membrane protein</topology>
    </subcellularLocation>
</comment>
<evidence type="ECO:0000256" key="5">
    <source>
        <dbReference type="SAM" id="MobiDB-lite"/>
    </source>
</evidence>
<dbReference type="PANTHER" id="PTHR23507:SF40">
    <property type="entry name" value="TETRACYCLINE-EFFLUX TRANSPORTER"/>
    <property type="match status" value="1"/>
</dbReference>
<dbReference type="Pfam" id="PF07690">
    <property type="entry name" value="MFS_1"/>
    <property type="match status" value="2"/>
</dbReference>
<feature type="transmembrane region" description="Helical" evidence="6">
    <location>
        <begin position="513"/>
        <end position="539"/>
    </location>
</feature>
<sequence length="606" mass="65154">MSSNNYGAAGIGAEGIPTEATSLLDSGAGTRDDSSFQDRSGSAAIGDGADWLGDEEFSQVPRWRRASVYWLIGPYLLFTLAFGGSIVPKLNLILDLVCNRYLSERAQSDPGFVFIPVVPGLDDSQCTSGSTQARVQREAATFMMTMNLITGLLSAFTVPKIGSLSDRYGRKRLLVVASAGGIIGELVVILAVKFPETVHLNWLLVAAALDGLGGSFTGASVVGHSYVSDCTPPRKRGVAIGYLHSALYAGLAFGPVLAGYMVEKLTHELVSVFYVTLGCHLCFVVLILSIVPESVSQKRQLIAREKHTEDGDRRAKRVVTWTGNFAPWYRRVAASIRGAPNPLRPLKVLYPRGATNASVRRNLLLLATIDTMFLGATMGSGQVTILYSELMFGWRNLETSNFVSLVSLVRVCALLGILPALNYVFRIRPAARKRGLSHGAAVEKNNAGSDRLDMWLLRGAILSDILGVTGYILVRTPALFLLSAVVAAMGGLVSPTTQSALTKHVPADQVGSLLGAIGLLHALARVLFPLAISGLYAATVESFPQAVYVLLVVIFVLALSLAFFVRPYVYMKEVTDEDVSPTPARAWDYEDGVSDEEVVPVRLGRG</sequence>
<organism evidence="7 8">
    <name type="scientific">Pyricularia oryzae</name>
    <name type="common">Rice blast fungus</name>
    <name type="synonym">Magnaporthe oryzae</name>
    <dbReference type="NCBI Taxonomy" id="318829"/>
    <lineage>
        <taxon>Eukaryota</taxon>
        <taxon>Fungi</taxon>
        <taxon>Dikarya</taxon>
        <taxon>Ascomycota</taxon>
        <taxon>Pezizomycotina</taxon>
        <taxon>Sordariomycetes</taxon>
        <taxon>Sordariomycetidae</taxon>
        <taxon>Magnaporthales</taxon>
        <taxon>Pyriculariaceae</taxon>
        <taxon>Pyricularia</taxon>
    </lineage>
</organism>
<feature type="transmembrane region" description="Helical" evidence="6">
    <location>
        <begin position="363"/>
        <end position="387"/>
    </location>
</feature>
<dbReference type="InterPro" id="IPR020846">
    <property type="entry name" value="MFS_dom"/>
</dbReference>
<evidence type="ECO:0000256" key="2">
    <source>
        <dbReference type="ARBA" id="ARBA00022692"/>
    </source>
</evidence>
<keyword evidence="4 6" id="KW-0472">Membrane</keyword>